<dbReference type="InterPro" id="IPR050595">
    <property type="entry name" value="Bact_response_regulator"/>
</dbReference>
<comment type="caution">
    <text evidence="4">The sequence shown here is derived from an EMBL/GenBank/DDBJ whole genome shotgun (WGS) entry which is preliminary data.</text>
</comment>
<sequence length="128" mass="14209">MRIIVADDEQDMRDYFSKILPHLGHEVLAVAADGKTLVESCRKSSPDLIITDMMMPELNGDIALQEIWQQQAVPAIIISAYQCPQWLENGTGNPVVRYLNKPINRSQLQAALQTFEDGHSDGGHPGPK</sequence>
<proteinExistence type="predicted"/>
<gene>
    <name evidence="4" type="ORF">C5Y96_25660</name>
</gene>
<evidence type="ECO:0000256" key="1">
    <source>
        <dbReference type="ARBA" id="ARBA00022553"/>
    </source>
</evidence>
<dbReference type="OrthoDB" id="9779069at2"/>
<feature type="modified residue" description="4-aspartylphosphate" evidence="2">
    <location>
        <position position="52"/>
    </location>
</feature>
<dbReference type="PANTHER" id="PTHR44591">
    <property type="entry name" value="STRESS RESPONSE REGULATOR PROTEIN 1"/>
    <property type="match status" value="1"/>
</dbReference>
<dbReference type="Gene3D" id="3.40.50.2300">
    <property type="match status" value="1"/>
</dbReference>
<protein>
    <recommendedName>
        <fullName evidence="3">Response regulatory domain-containing protein</fullName>
    </recommendedName>
</protein>
<reference evidence="4 5" key="1">
    <citation type="submission" date="2018-02" db="EMBL/GenBank/DDBJ databases">
        <title>Comparative genomes isolates from brazilian mangrove.</title>
        <authorList>
            <person name="Araujo J.E."/>
            <person name="Taketani R.G."/>
            <person name="Silva M.C.P."/>
            <person name="Loureco M.V."/>
            <person name="Andreote F.D."/>
        </authorList>
    </citation>
    <scope>NUCLEOTIDE SEQUENCE [LARGE SCALE GENOMIC DNA]</scope>
    <source>
        <strain evidence="4 5">HEX-2 MGV</strain>
    </source>
</reference>
<dbReference type="EMBL" id="PUIA01000085">
    <property type="protein sequence ID" value="PQO25291.1"/>
    <property type="molecule type" value="Genomic_DNA"/>
</dbReference>
<dbReference type="InterPro" id="IPR011006">
    <property type="entry name" value="CheY-like_superfamily"/>
</dbReference>
<dbReference type="PANTHER" id="PTHR44591:SF3">
    <property type="entry name" value="RESPONSE REGULATORY DOMAIN-CONTAINING PROTEIN"/>
    <property type="match status" value="1"/>
</dbReference>
<dbReference type="PROSITE" id="PS50110">
    <property type="entry name" value="RESPONSE_REGULATORY"/>
    <property type="match status" value="1"/>
</dbReference>
<keyword evidence="1 2" id="KW-0597">Phosphoprotein</keyword>
<dbReference type="Proteomes" id="UP000240009">
    <property type="component" value="Unassembled WGS sequence"/>
</dbReference>
<dbReference type="InterPro" id="IPR001789">
    <property type="entry name" value="Sig_transdc_resp-reg_receiver"/>
</dbReference>
<dbReference type="SMART" id="SM00448">
    <property type="entry name" value="REC"/>
    <property type="match status" value="1"/>
</dbReference>
<accession>A0A2S8EZI9</accession>
<evidence type="ECO:0000259" key="3">
    <source>
        <dbReference type="PROSITE" id="PS50110"/>
    </source>
</evidence>
<organism evidence="4 5">
    <name type="scientific">Blastopirellula marina</name>
    <dbReference type="NCBI Taxonomy" id="124"/>
    <lineage>
        <taxon>Bacteria</taxon>
        <taxon>Pseudomonadati</taxon>
        <taxon>Planctomycetota</taxon>
        <taxon>Planctomycetia</taxon>
        <taxon>Pirellulales</taxon>
        <taxon>Pirellulaceae</taxon>
        <taxon>Blastopirellula</taxon>
    </lineage>
</organism>
<dbReference type="RefSeq" id="WP_105359362.1">
    <property type="nucleotide sequence ID" value="NZ_PUIA01000085.1"/>
</dbReference>
<dbReference type="Pfam" id="PF00072">
    <property type="entry name" value="Response_reg"/>
    <property type="match status" value="1"/>
</dbReference>
<evidence type="ECO:0000313" key="4">
    <source>
        <dbReference type="EMBL" id="PQO25291.1"/>
    </source>
</evidence>
<dbReference type="GO" id="GO:0000160">
    <property type="term" value="P:phosphorelay signal transduction system"/>
    <property type="evidence" value="ECO:0007669"/>
    <property type="project" value="InterPro"/>
</dbReference>
<dbReference type="SUPFAM" id="SSF52172">
    <property type="entry name" value="CheY-like"/>
    <property type="match status" value="1"/>
</dbReference>
<name>A0A2S8EZI9_9BACT</name>
<feature type="domain" description="Response regulatory" evidence="3">
    <location>
        <begin position="2"/>
        <end position="116"/>
    </location>
</feature>
<evidence type="ECO:0000256" key="2">
    <source>
        <dbReference type="PROSITE-ProRule" id="PRU00169"/>
    </source>
</evidence>
<dbReference type="AlphaFoldDB" id="A0A2S8EZI9"/>
<evidence type="ECO:0000313" key="5">
    <source>
        <dbReference type="Proteomes" id="UP000240009"/>
    </source>
</evidence>